<evidence type="ECO:0000313" key="2">
    <source>
        <dbReference type="EMBL" id="ATU83829.1"/>
    </source>
</evidence>
<name>A0A2D3I620_9VIRU</name>
<evidence type="ECO:0000256" key="1">
    <source>
        <dbReference type="SAM" id="MobiDB-lite"/>
    </source>
</evidence>
<accession>A0A2D3I620</accession>
<dbReference type="Proteomes" id="UP000267516">
    <property type="component" value="Segment"/>
</dbReference>
<proteinExistence type="predicted"/>
<protein>
    <submittedName>
        <fullName evidence="2">ORF204</fullName>
    </submittedName>
</protein>
<reference evidence="2" key="1">
    <citation type="journal article" date="2018" name="Aquaculture">
        <title>Complete genome sequence of a white spot syndrome virus associated with a disease incursion in Australia.</title>
        <authorList>
            <person name="Oakey J."/>
            <person name="Smith C.S."/>
        </authorList>
    </citation>
    <scope>NUCLEOTIDE SEQUENCE [LARGE SCALE GENOMIC DNA]</scope>
    <source>
        <strain evidence="2">WSSV-AU</strain>
    </source>
</reference>
<feature type="region of interest" description="Disordered" evidence="1">
    <location>
        <begin position="49"/>
        <end position="80"/>
    </location>
</feature>
<dbReference type="EMBL" id="MF768985">
    <property type="protein sequence ID" value="ATU83829.1"/>
    <property type="molecule type" value="Genomic_DNA"/>
</dbReference>
<sequence length="80" mass="9559">MQLLTPQGKHLWKKVVHWLLTLDKKLVRTYQILALNLVAHCQRRYKFFSNNSNNNSNNSNSSCYNNNRTNKINNNYYNNK</sequence>
<organism evidence="2">
    <name type="scientific">White spot syndrome virus</name>
    <dbReference type="NCBI Taxonomy" id="342409"/>
    <lineage>
        <taxon>Viruses</taxon>
        <taxon>Viruses incertae sedis</taxon>
        <taxon>Naldaviricetes</taxon>
        <taxon>Nimaviridae</taxon>
        <taxon>Whispovirus</taxon>
    </lineage>
</organism>